<organism evidence="2 3">
    <name type="scientific">Saliterribacillus persicus</name>
    <dbReference type="NCBI Taxonomy" id="930114"/>
    <lineage>
        <taxon>Bacteria</taxon>
        <taxon>Bacillati</taxon>
        <taxon>Bacillota</taxon>
        <taxon>Bacilli</taxon>
        <taxon>Bacillales</taxon>
        <taxon>Bacillaceae</taxon>
        <taxon>Saliterribacillus</taxon>
    </lineage>
</organism>
<dbReference type="InterPro" id="IPR050834">
    <property type="entry name" value="Glycosyltransf_2"/>
</dbReference>
<dbReference type="OrthoDB" id="396512at2"/>
<reference evidence="2 3" key="1">
    <citation type="submission" date="2018-07" db="EMBL/GenBank/DDBJ databases">
        <title>Genomic Encyclopedia of Type Strains, Phase IV (KMG-IV): sequencing the most valuable type-strain genomes for metagenomic binning, comparative biology and taxonomic classification.</title>
        <authorList>
            <person name="Goeker M."/>
        </authorList>
    </citation>
    <scope>NUCLEOTIDE SEQUENCE [LARGE SCALE GENOMIC DNA]</scope>
    <source>
        <strain evidence="2 3">DSM 27696</strain>
    </source>
</reference>
<gene>
    <name evidence="2" type="ORF">DFR57_10266</name>
</gene>
<comment type="caution">
    <text evidence="2">The sequence shown here is derived from an EMBL/GenBank/DDBJ whole genome shotgun (WGS) entry which is preliminary data.</text>
</comment>
<feature type="domain" description="Glycosyltransferase 2-like" evidence="1">
    <location>
        <begin position="6"/>
        <end position="165"/>
    </location>
</feature>
<name>A0A368Y939_9BACI</name>
<accession>A0A368Y939</accession>
<sequence length="270" mass="31746">MNPKISILTPTYNRKTALAELLEALLSQTFQDFEIIIVNDAGEEVESICALYPEIKSKVINLKENHYHVYARNRALEQAEGEFIMFMDDDDLPLPTHLERMVDAIQSADLVYSDVEIVDYEENPGRRIPKKRFLFAYDSDLAAMRKFSTYVPSGSMYRKSIHKRLGEFDEYVRNYWDWDFFLRVASSYRVKRVPVASVLYEFSSSGNNQSKDLNKMRKYLDRLAHKHNLGELPTKNFFVLLEEPEIKKREAQTERIWDGKILQSRFYKSL</sequence>
<protein>
    <submittedName>
        <fullName evidence="2">Glycosyl transferase family 2</fullName>
    </submittedName>
</protein>
<dbReference type="PANTHER" id="PTHR43685:SF2">
    <property type="entry name" value="GLYCOSYLTRANSFERASE 2-LIKE DOMAIN-CONTAINING PROTEIN"/>
    <property type="match status" value="1"/>
</dbReference>
<dbReference type="Pfam" id="PF00535">
    <property type="entry name" value="Glycos_transf_2"/>
    <property type="match status" value="1"/>
</dbReference>
<keyword evidence="2" id="KW-0808">Transferase</keyword>
<dbReference type="InterPro" id="IPR029044">
    <property type="entry name" value="Nucleotide-diphossugar_trans"/>
</dbReference>
<dbReference type="GO" id="GO:0016740">
    <property type="term" value="F:transferase activity"/>
    <property type="evidence" value="ECO:0007669"/>
    <property type="project" value="UniProtKB-KW"/>
</dbReference>
<evidence type="ECO:0000313" key="3">
    <source>
        <dbReference type="Proteomes" id="UP000252585"/>
    </source>
</evidence>
<dbReference type="PANTHER" id="PTHR43685">
    <property type="entry name" value="GLYCOSYLTRANSFERASE"/>
    <property type="match status" value="1"/>
</dbReference>
<dbReference type="Proteomes" id="UP000252585">
    <property type="component" value="Unassembled WGS sequence"/>
</dbReference>
<evidence type="ECO:0000313" key="2">
    <source>
        <dbReference type="EMBL" id="RCW76791.1"/>
    </source>
</evidence>
<dbReference type="SUPFAM" id="SSF53448">
    <property type="entry name" value="Nucleotide-diphospho-sugar transferases"/>
    <property type="match status" value="1"/>
</dbReference>
<dbReference type="EMBL" id="QPJJ01000002">
    <property type="protein sequence ID" value="RCW76791.1"/>
    <property type="molecule type" value="Genomic_DNA"/>
</dbReference>
<proteinExistence type="predicted"/>
<evidence type="ECO:0000259" key="1">
    <source>
        <dbReference type="Pfam" id="PF00535"/>
    </source>
</evidence>
<dbReference type="Gene3D" id="3.90.550.10">
    <property type="entry name" value="Spore Coat Polysaccharide Biosynthesis Protein SpsA, Chain A"/>
    <property type="match status" value="1"/>
</dbReference>
<dbReference type="RefSeq" id="WP_114351566.1">
    <property type="nucleotide sequence ID" value="NZ_QPJJ01000002.1"/>
</dbReference>
<dbReference type="InterPro" id="IPR001173">
    <property type="entry name" value="Glyco_trans_2-like"/>
</dbReference>
<keyword evidence="3" id="KW-1185">Reference proteome</keyword>
<dbReference type="AlphaFoldDB" id="A0A368Y939"/>